<keyword evidence="2" id="KW-1185">Reference proteome</keyword>
<reference evidence="2" key="1">
    <citation type="journal article" date="2019" name="Int. J. Syst. Evol. Microbiol.">
        <title>The Global Catalogue of Microorganisms (GCM) 10K type strain sequencing project: providing services to taxonomists for standard genome sequencing and annotation.</title>
        <authorList>
            <consortium name="The Broad Institute Genomics Platform"/>
            <consortium name="The Broad Institute Genome Sequencing Center for Infectious Disease"/>
            <person name="Wu L."/>
            <person name="Ma J."/>
        </authorList>
    </citation>
    <scope>NUCLEOTIDE SEQUENCE [LARGE SCALE GENOMIC DNA]</scope>
    <source>
        <strain evidence="2">JCM 16545</strain>
    </source>
</reference>
<dbReference type="EMBL" id="JBHUJC010000023">
    <property type="protein sequence ID" value="MFD2276378.1"/>
    <property type="molecule type" value="Genomic_DNA"/>
</dbReference>
<evidence type="ECO:0000313" key="2">
    <source>
        <dbReference type="Proteomes" id="UP001597297"/>
    </source>
</evidence>
<gene>
    <name evidence="1" type="ORF">ACFSQZ_07850</name>
</gene>
<organism evidence="1 2">
    <name type="scientific">Rubritalea spongiae</name>
    <dbReference type="NCBI Taxonomy" id="430797"/>
    <lineage>
        <taxon>Bacteria</taxon>
        <taxon>Pseudomonadati</taxon>
        <taxon>Verrucomicrobiota</taxon>
        <taxon>Verrucomicrobiia</taxon>
        <taxon>Verrucomicrobiales</taxon>
        <taxon>Rubritaleaceae</taxon>
        <taxon>Rubritalea</taxon>
    </lineage>
</organism>
<proteinExistence type="predicted"/>
<accession>A0ABW5E539</accession>
<sequence length="160" mass="17679">MNFFASIFGKKLNEVPPNRETEHKTVPPTIFLTQEEHLSHKATITATAANSIPTLKSHGYHIGESVELEYFFLTNTDLQAHELSESLIALDYDSEFGILEGSDLFLVKGKSTPIELSGPNLSSWVSEMCDLGFRHDCKLDSFSIPEIASAEQDAAPNHSP</sequence>
<dbReference type="Proteomes" id="UP001597297">
    <property type="component" value="Unassembled WGS sequence"/>
</dbReference>
<name>A0ABW5E539_9BACT</name>
<evidence type="ECO:0000313" key="1">
    <source>
        <dbReference type="EMBL" id="MFD2276378.1"/>
    </source>
</evidence>
<evidence type="ECO:0008006" key="3">
    <source>
        <dbReference type="Google" id="ProtNLM"/>
    </source>
</evidence>
<protein>
    <recommendedName>
        <fullName evidence="3">DUF4265 domain-containing protein</fullName>
    </recommendedName>
</protein>
<dbReference type="RefSeq" id="WP_377092580.1">
    <property type="nucleotide sequence ID" value="NZ_JBHSJM010000001.1"/>
</dbReference>
<comment type="caution">
    <text evidence="1">The sequence shown here is derived from an EMBL/GenBank/DDBJ whole genome shotgun (WGS) entry which is preliminary data.</text>
</comment>